<dbReference type="GO" id="GO:0005886">
    <property type="term" value="C:plasma membrane"/>
    <property type="evidence" value="ECO:0007669"/>
    <property type="project" value="UniProtKB-SubCell"/>
</dbReference>
<dbReference type="SMART" id="SM00116">
    <property type="entry name" value="CBS"/>
    <property type="match status" value="2"/>
</dbReference>
<evidence type="ECO:0000259" key="12">
    <source>
        <dbReference type="PROSITE" id="PS51371"/>
    </source>
</evidence>
<sequence length="414" mass="46017">MEQLWLDLTLMGFLFVASAFFSGSETALLAMDRTRVSYLVEKNRRGAQELAALLGRPEWLLGGILVGNNLVNIALSVIATGFFVRLYGVHGEWLTIVVLTPLLLIISEVCPKTYAARRSERLAFKVLTPIRLILTLLSPATWLVTRFSLLMTRLLKADQEQVGLSADEIQTIIALGARAGALPGEQHSMLHGVFELGQIRVRDVMIPRTEVVGVSVAASYGELFDQIKTSPHSRFPVYDGSLDNIVGVVHAKDVLRFIDQPQAFDMRSQMREPYFVPESKLAQALLQAFRRRRVHLAVVIDEYGGVEGIVTLEDVLEEIVGEIQDEYDAEEPYLTALAPGQFLVEGGTPLRLLRRRFGVDFAGEEATTLAGLMLCELGRIPQEGDRCEVAGLTLIARKVELHRIEQIEILLPEN</sequence>
<dbReference type="Gene3D" id="3.30.465.10">
    <property type="match status" value="1"/>
</dbReference>
<dbReference type="SUPFAM" id="SSF54631">
    <property type="entry name" value="CBS-domain pair"/>
    <property type="match status" value="1"/>
</dbReference>
<dbReference type="PROSITE" id="PS51371">
    <property type="entry name" value="CBS"/>
    <property type="match status" value="2"/>
</dbReference>
<dbReference type="Pfam" id="PF00571">
    <property type="entry name" value="CBS"/>
    <property type="match status" value="2"/>
</dbReference>
<dbReference type="GO" id="GO:0050660">
    <property type="term" value="F:flavin adenine dinucleotide binding"/>
    <property type="evidence" value="ECO:0007669"/>
    <property type="project" value="InterPro"/>
</dbReference>
<protein>
    <submittedName>
        <fullName evidence="14">Putative hemolysin</fullName>
    </submittedName>
</protein>
<dbReference type="PROSITE" id="PS51846">
    <property type="entry name" value="CNNM"/>
    <property type="match status" value="1"/>
</dbReference>
<feature type="domain" description="CBS" evidence="12">
    <location>
        <begin position="205"/>
        <end position="264"/>
    </location>
</feature>
<evidence type="ECO:0000256" key="5">
    <source>
        <dbReference type="ARBA" id="ARBA00022737"/>
    </source>
</evidence>
<feature type="transmembrane region" description="Helical" evidence="11">
    <location>
        <begin position="59"/>
        <end position="87"/>
    </location>
</feature>
<dbReference type="FunFam" id="3.10.580.10:FF:000002">
    <property type="entry name" value="Magnesium/cobalt efflux protein CorC"/>
    <property type="match status" value="1"/>
</dbReference>
<keyword evidence="3" id="KW-1003">Cell membrane</keyword>
<dbReference type="EMBL" id="FNAQ01000002">
    <property type="protein sequence ID" value="SDD90242.1"/>
    <property type="molecule type" value="Genomic_DNA"/>
</dbReference>
<evidence type="ECO:0000256" key="10">
    <source>
        <dbReference type="PROSITE-ProRule" id="PRU01193"/>
    </source>
</evidence>
<evidence type="ECO:0000256" key="8">
    <source>
        <dbReference type="ARBA" id="ARBA00023136"/>
    </source>
</evidence>
<keyword evidence="6 10" id="KW-1133">Transmembrane helix</keyword>
<evidence type="ECO:0000313" key="15">
    <source>
        <dbReference type="Proteomes" id="UP000243205"/>
    </source>
</evidence>
<dbReference type="RefSeq" id="WP_245691309.1">
    <property type="nucleotide sequence ID" value="NZ_CALFZY010000007.1"/>
</dbReference>
<dbReference type="SMART" id="SM01091">
    <property type="entry name" value="CorC_HlyC"/>
    <property type="match status" value="1"/>
</dbReference>
<gene>
    <name evidence="14" type="ORF">SAMN05661003_10267</name>
</gene>
<dbReference type="InterPro" id="IPR002550">
    <property type="entry name" value="CNNM"/>
</dbReference>
<dbReference type="Pfam" id="PF03471">
    <property type="entry name" value="CorC_HlyC"/>
    <property type="match status" value="1"/>
</dbReference>
<dbReference type="STRING" id="57664.SAMN05661003_10267"/>
<organism evidence="14 15">
    <name type="scientific">Desulfuromonas thiophila</name>
    <dbReference type="NCBI Taxonomy" id="57664"/>
    <lineage>
        <taxon>Bacteria</taxon>
        <taxon>Pseudomonadati</taxon>
        <taxon>Thermodesulfobacteriota</taxon>
        <taxon>Desulfuromonadia</taxon>
        <taxon>Desulfuromonadales</taxon>
        <taxon>Desulfuromonadaceae</taxon>
        <taxon>Desulfuromonas</taxon>
    </lineage>
</organism>
<feature type="domain" description="CNNM transmembrane" evidence="13">
    <location>
        <begin position="1"/>
        <end position="186"/>
    </location>
</feature>
<dbReference type="Proteomes" id="UP000243205">
    <property type="component" value="Unassembled WGS sequence"/>
</dbReference>
<dbReference type="InterPro" id="IPR036318">
    <property type="entry name" value="FAD-bd_PCMH-like_sf"/>
</dbReference>
<keyword evidence="5" id="KW-0677">Repeat</keyword>
<evidence type="ECO:0000256" key="9">
    <source>
        <dbReference type="PROSITE-ProRule" id="PRU00703"/>
    </source>
</evidence>
<evidence type="ECO:0000313" key="14">
    <source>
        <dbReference type="EMBL" id="SDD90242.1"/>
    </source>
</evidence>
<dbReference type="InterPro" id="IPR046342">
    <property type="entry name" value="CBS_dom_sf"/>
</dbReference>
<dbReference type="PANTHER" id="PTHR22777:SF32">
    <property type="entry name" value="UPF0053 INNER MEMBRANE PROTEIN YFJD"/>
    <property type="match status" value="1"/>
</dbReference>
<keyword evidence="8 10" id="KW-0472">Membrane</keyword>
<evidence type="ECO:0000256" key="1">
    <source>
        <dbReference type="ARBA" id="ARBA00004651"/>
    </source>
</evidence>
<dbReference type="Gene3D" id="3.10.580.10">
    <property type="entry name" value="CBS-domain"/>
    <property type="match status" value="1"/>
</dbReference>
<keyword evidence="15" id="KW-1185">Reference proteome</keyword>
<dbReference type="SUPFAM" id="SSF56176">
    <property type="entry name" value="FAD-binding/transporter-associated domain-like"/>
    <property type="match status" value="1"/>
</dbReference>
<keyword evidence="4 10" id="KW-0812">Transmembrane</keyword>
<accession>A0A1G6YIW5</accession>
<evidence type="ECO:0000256" key="7">
    <source>
        <dbReference type="ARBA" id="ARBA00023122"/>
    </source>
</evidence>
<dbReference type="InterPro" id="IPR005170">
    <property type="entry name" value="Transptr-assoc_dom"/>
</dbReference>
<reference evidence="15" key="1">
    <citation type="submission" date="2016-10" db="EMBL/GenBank/DDBJ databases">
        <authorList>
            <person name="Varghese N."/>
            <person name="Submissions S."/>
        </authorList>
    </citation>
    <scope>NUCLEOTIDE SEQUENCE [LARGE SCALE GENOMIC DNA]</scope>
    <source>
        <strain evidence="15">DSM 8987</strain>
    </source>
</reference>
<dbReference type="InterPro" id="IPR016169">
    <property type="entry name" value="FAD-bd_PCMH_sub2"/>
</dbReference>
<name>A0A1G6YIW5_9BACT</name>
<dbReference type="Pfam" id="PF01595">
    <property type="entry name" value="CNNM"/>
    <property type="match status" value="1"/>
</dbReference>
<evidence type="ECO:0000256" key="11">
    <source>
        <dbReference type="SAM" id="Phobius"/>
    </source>
</evidence>
<feature type="domain" description="CBS" evidence="12">
    <location>
        <begin position="266"/>
        <end position="326"/>
    </location>
</feature>
<comment type="similarity">
    <text evidence="2">Belongs to the UPF0053 family.</text>
</comment>
<keyword evidence="7 9" id="KW-0129">CBS domain</keyword>
<dbReference type="PANTHER" id="PTHR22777">
    <property type="entry name" value="HEMOLYSIN-RELATED"/>
    <property type="match status" value="1"/>
</dbReference>
<evidence type="ECO:0000256" key="6">
    <source>
        <dbReference type="ARBA" id="ARBA00022989"/>
    </source>
</evidence>
<feature type="transmembrane region" description="Helical" evidence="11">
    <location>
        <begin position="93"/>
        <end position="110"/>
    </location>
</feature>
<dbReference type="AlphaFoldDB" id="A0A1G6YIW5"/>
<evidence type="ECO:0000256" key="4">
    <source>
        <dbReference type="ARBA" id="ARBA00022692"/>
    </source>
</evidence>
<feature type="transmembrane region" description="Helical" evidence="11">
    <location>
        <begin position="122"/>
        <end position="144"/>
    </location>
</feature>
<evidence type="ECO:0000256" key="3">
    <source>
        <dbReference type="ARBA" id="ARBA00022475"/>
    </source>
</evidence>
<evidence type="ECO:0000256" key="2">
    <source>
        <dbReference type="ARBA" id="ARBA00006337"/>
    </source>
</evidence>
<dbReference type="InterPro" id="IPR000644">
    <property type="entry name" value="CBS_dom"/>
</dbReference>
<comment type="subcellular location">
    <subcellularLocation>
        <location evidence="1">Cell membrane</location>
        <topology evidence="1">Multi-pass membrane protein</topology>
    </subcellularLocation>
</comment>
<dbReference type="CDD" id="cd04590">
    <property type="entry name" value="CBS_pair_CorC_HlyC_assoc"/>
    <property type="match status" value="1"/>
</dbReference>
<dbReference type="InterPro" id="IPR044751">
    <property type="entry name" value="Ion_transp-like_CBS"/>
</dbReference>
<proteinExistence type="inferred from homology"/>
<feature type="transmembrane region" description="Helical" evidence="11">
    <location>
        <begin position="12"/>
        <end position="31"/>
    </location>
</feature>
<evidence type="ECO:0000259" key="13">
    <source>
        <dbReference type="PROSITE" id="PS51846"/>
    </source>
</evidence>